<gene>
    <name evidence="1" type="ordered locus">HCH_02637</name>
</gene>
<keyword evidence="2" id="KW-1185">Reference proteome</keyword>
<evidence type="ECO:0000313" key="2">
    <source>
        <dbReference type="Proteomes" id="UP000000238"/>
    </source>
</evidence>
<dbReference type="Proteomes" id="UP000000238">
    <property type="component" value="Chromosome"/>
</dbReference>
<name>Q2SIU9_HAHCH</name>
<organism evidence="1 2">
    <name type="scientific">Hahella chejuensis (strain KCTC 2396)</name>
    <dbReference type="NCBI Taxonomy" id="349521"/>
    <lineage>
        <taxon>Bacteria</taxon>
        <taxon>Pseudomonadati</taxon>
        <taxon>Pseudomonadota</taxon>
        <taxon>Gammaproteobacteria</taxon>
        <taxon>Oceanospirillales</taxon>
        <taxon>Hahellaceae</taxon>
        <taxon>Hahella</taxon>
    </lineage>
</organism>
<dbReference type="KEGG" id="hch:HCH_02637"/>
<proteinExistence type="predicted"/>
<accession>Q2SIU9</accession>
<evidence type="ECO:0000313" key="1">
    <source>
        <dbReference type="EMBL" id="ABC29425.1"/>
    </source>
</evidence>
<reference evidence="1 2" key="1">
    <citation type="journal article" date="2005" name="Nucleic Acids Res.">
        <title>Genomic blueprint of Hahella chejuensis, a marine microbe producing an algicidal agent.</title>
        <authorList>
            <person name="Jeong H."/>
            <person name="Yim J.H."/>
            <person name="Lee C."/>
            <person name="Choi S.-H."/>
            <person name="Park Y.K."/>
            <person name="Yoon S.H."/>
            <person name="Hur C.-G."/>
            <person name="Kang H.-Y."/>
            <person name="Kim D."/>
            <person name="Lee H.H."/>
            <person name="Park K.H."/>
            <person name="Park S.-H."/>
            <person name="Park H.-S."/>
            <person name="Lee H.K."/>
            <person name="Oh T.K."/>
            <person name="Kim J.F."/>
        </authorList>
    </citation>
    <scope>NUCLEOTIDE SEQUENCE [LARGE SCALE GENOMIC DNA]</scope>
    <source>
        <strain evidence="1 2">KCTC 2396</strain>
    </source>
</reference>
<dbReference type="AlphaFoldDB" id="Q2SIU9"/>
<dbReference type="EMBL" id="CP000155">
    <property type="protein sequence ID" value="ABC29425.1"/>
    <property type="molecule type" value="Genomic_DNA"/>
</dbReference>
<protein>
    <submittedName>
        <fullName evidence="1">Uncharacterized protein</fullName>
    </submittedName>
</protein>
<sequence length="48" mass="5706">MPDFSFKEPKKNKVPYLTAADMMELKRALKKAREEVRKNPGKYEEFSK</sequence>
<dbReference type="RefSeq" id="WP_011396494.1">
    <property type="nucleotide sequence ID" value="NC_007645.1"/>
</dbReference>
<dbReference type="HOGENOM" id="CLU_3153459_0_0_6"/>